<keyword evidence="10" id="KW-1185">Reference proteome</keyword>
<dbReference type="AlphaFoldDB" id="K7LT30"/>
<keyword evidence="5" id="KW-0539">Nucleus</keyword>
<dbReference type="CDD" id="cd10017">
    <property type="entry name" value="B3_DNA"/>
    <property type="match status" value="1"/>
</dbReference>
<dbReference type="STRING" id="3847.K7LT30"/>
<dbReference type="Gramene" id="KRH24556">
    <property type="protein sequence ID" value="KRH24556"/>
    <property type="gene ID" value="GLYMA_12G048700"/>
</dbReference>
<keyword evidence="4" id="KW-0804">Transcription</keyword>
<dbReference type="SMR" id="K7LT30"/>
<dbReference type="Pfam" id="PF02362">
    <property type="entry name" value="B3"/>
    <property type="match status" value="1"/>
</dbReference>
<reference evidence="8 9" key="1">
    <citation type="journal article" date="2010" name="Nature">
        <title>Genome sequence of the palaeopolyploid soybean.</title>
        <authorList>
            <person name="Schmutz J."/>
            <person name="Cannon S.B."/>
            <person name="Schlueter J."/>
            <person name="Ma J."/>
            <person name="Mitros T."/>
            <person name="Nelson W."/>
            <person name="Hyten D.L."/>
            <person name="Song Q."/>
            <person name="Thelen J.J."/>
            <person name="Cheng J."/>
            <person name="Xu D."/>
            <person name="Hellsten U."/>
            <person name="May G.D."/>
            <person name="Yu Y."/>
            <person name="Sakurai T."/>
            <person name="Umezawa T."/>
            <person name="Bhattacharyya M.K."/>
            <person name="Sandhu D."/>
            <person name="Valliyodan B."/>
            <person name="Lindquist E."/>
            <person name="Peto M."/>
            <person name="Grant D."/>
            <person name="Shu S."/>
            <person name="Goodstein D."/>
            <person name="Barry K."/>
            <person name="Futrell-Griggs M."/>
            <person name="Abernathy B."/>
            <person name="Du J."/>
            <person name="Tian Z."/>
            <person name="Zhu L."/>
            <person name="Gill N."/>
            <person name="Joshi T."/>
            <person name="Libault M."/>
            <person name="Sethuraman A."/>
            <person name="Zhang X.-C."/>
            <person name="Shinozaki K."/>
            <person name="Nguyen H.T."/>
            <person name="Wing R.A."/>
            <person name="Cregan P."/>
            <person name="Specht J."/>
            <person name="Grimwood J."/>
            <person name="Rokhsar D."/>
            <person name="Stacey G."/>
            <person name="Shoemaker R.C."/>
            <person name="Jackson S.A."/>
        </authorList>
    </citation>
    <scope>NUCLEOTIDE SEQUENCE [LARGE SCALE GENOMIC DNA]</scope>
    <source>
        <strain evidence="9">cv. Williams 82</strain>
        <tissue evidence="8">Callus</tissue>
    </source>
</reference>
<dbReference type="HOGENOM" id="CLU_015069_3_0_1"/>
<evidence type="ECO:0000256" key="4">
    <source>
        <dbReference type="ARBA" id="ARBA00023163"/>
    </source>
</evidence>
<dbReference type="PROSITE" id="PS50863">
    <property type="entry name" value="B3"/>
    <property type="match status" value="1"/>
</dbReference>
<reference evidence="8" key="3">
    <citation type="submission" date="2018-07" db="EMBL/GenBank/DDBJ databases">
        <title>WGS assembly of Glycine max.</title>
        <authorList>
            <person name="Schmutz J."/>
            <person name="Cannon S."/>
            <person name="Schlueter J."/>
            <person name="Ma J."/>
            <person name="Mitros T."/>
            <person name="Nelson W."/>
            <person name="Hyten D."/>
            <person name="Song Q."/>
            <person name="Thelen J."/>
            <person name="Cheng J."/>
            <person name="Xu D."/>
            <person name="Hellsten U."/>
            <person name="May G."/>
            <person name="Yu Y."/>
            <person name="Sakurai T."/>
            <person name="Umezawa T."/>
            <person name="Bhattacharyya M."/>
            <person name="Sandhu D."/>
            <person name="Valliyodan B."/>
            <person name="Lindquist E."/>
            <person name="Peto M."/>
            <person name="Grant D."/>
            <person name="Shu S."/>
            <person name="Goodstein D."/>
            <person name="Barry K."/>
            <person name="Futrell-Griggs M."/>
            <person name="Abernathy B."/>
            <person name="Du J."/>
            <person name="Tian Z."/>
            <person name="Zhu L."/>
            <person name="Gill N."/>
            <person name="Joshi T."/>
            <person name="Libault M."/>
            <person name="Sethuraman A."/>
            <person name="Zhang X."/>
            <person name="Shinozaki K."/>
            <person name="Nguyen H."/>
            <person name="Wing R."/>
            <person name="Cregan P."/>
            <person name="Specht J."/>
            <person name="Grimwood J."/>
            <person name="Rokhsar D."/>
            <person name="Stacey G."/>
            <person name="Shoemaker R."/>
            <person name="Jackson S."/>
        </authorList>
    </citation>
    <scope>NUCLEOTIDE SEQUENCE</scope>
    <source>
        <tissue evidence="8">Callus</tissue>
    </source>
</reference>
<dbReference type="InParanoid" id="K7LT30"/>
<evidence type="ECO:0000256" key="1">
    <source>
        <dbReference type="ARBA" id="ARBA00004123"/>
    </source>
</evidence>
<dbReference type="PANTHER" id="PTHR31920">
    <property type="entry name" value="B3 DOMAIN-CONTAINING"/>
    <property type="match status" value="1"/>
</dbReference>
<dbReference type="SUPFAM" id="SSF101936">
    <property type="entry name" value="DNA-binding pseudobarrel domain"/>
    <property type="match status" value="2"/>
</dbReference>
<evidence type="ECO:0000256" key="3">
    <source>
        <dbReference type="ARBA" id="ARBA00023125"/>
    </source>
</evidence>
<sequence length="315" mass="36668">MYLYQVSFQFLFHCSSITMGDFSLHENNMDYHQDNLAVFFTIIKNTKLLKVPEEFLKHLNEDLWSNEVLIGPSGDKWLVTIWKKGNDVYMKNGWSLFLKDNSVVLDEFFLFTYHGGNCFHVQIFGGNGLERLCLEETRQEQAAIPQFFDLPFSNNASLFDGYEIKKTRQEQASIPSLARTKNKSKQRKTSAGSLHHHESKSCQEDLPFCNKALLSKDFPKPMSSIKIESSEACKLVESFTSRDPHWKHLMTKCNVEDHCTLHIATEFACKYILEAVKQIILRNSEGKFWEVEVACLRYQNKRYTQIYDRMGKIRA</sequence>
<protein>
    <recommendedName>
        <fullName evidence="7">TF-B3 domain-containing protein</fullName>
    </recommendedName>
</protein>
<keyword evidence="2" id="KW-0805">Transcription regulation</keyword>
<feature type="domain" description="TF-B3" evidence="7">
    <location>
        <begin position="34"/>
        <end position="127"/>
    </location>
</feature>
<evidence type="ECO:0000256" key="5">
    <source>
        <dbReference type="ARBA" id="ARBA00023242"/>
    </source>
</evidence>
<dbReference type="EMBL" id="CM000845">
    <property type="protein sequence ID" value="KRH24556.1"/>
    <property type="molecule type" value="Genomic_DNA"/>
</dbReference>
<evidence type="ECO:0000313" key="8">
    <source>
        <dbReference type="EMBL" id="KRH24556.1"/>
    </source>
</evidence>
<accession>K7LT30</accession>
<proteinExistence type="predicted"/>
<reference evidence="9" key="2">
    <citation type="submission" date="2018-02" db="UniProtKB">
        <authorList>
            <consortium name="EnsemblPlants"/>
        </authorList>
    </citation>
    <scope>IDENTIFICATION</scope>
    <source>
        <strain evidence="9">Williams 82</strain>
    </source>
</reference>
<dbReference type="PANTHER" id="PTHR31920:SF122">
    <property type="entry name" value="B3 DOMAIN-CONTAINING PROTEIN REM23"/>
    <property type="match status" value="1"/>
</dbReference>
<keyword evidence="3" id="KW-0238">DNA-binding</keyword>
<dbReference type="OMA" id="HIFRTRC"/>
<dbReference type="GO" id="GO:0003677">
    <property type="term" value="F:DNA binding"/>
    <property type="evidence" value="ECO:0007669"/>
    <property type="project" value="UniProtKB-KW"/>
</dbReference>
<dbReference type="EnsemblPlants" id="KRH24556">
    <property type="protein sequence ID" value="KRH24556"/>
    <property type="gene ID" value="GLYMA_12G048700"/>
</dbReference>
<evidence type="ECO:0000256" key="2">
    <source>
        <dbReference type="ARBA" id="ARBA00023015"/>
    </source>
</evidence>
<dbReference type="OrthoDB" id="1666376at2759"/>
<feature type="region of interest" description="Disordered" evidence="6">
    <location>
        <begin position="170"/>
        <end position="198"/>
    </location>
</feature>
<dbReference type="Gene3D" id="2.40.330.10">
    <property type="entry name" value="DNA-binding pseudobarrel domain"/>
    <property type="match status" value="2"/>
</dbReference>
<dbReference type="InterPro" id="IPR050655">
    <property type="entry name" value="Plant_B3_domain"/>
</dbReference>
<evidence type="ECO:0000313" key="9">
    <source>
        <dbReference type="EnsemblPlants" id="KRH24556"/>
    </source>
</evidence>
<gene>
    <name evidence="8" type="ORF">GLYMA_12G048700</name>
</gene>
<comment type="subcellular location">
    <subcellularLocation>
        <location evidence="1">Nucleus</location>
    </subcellularLocation>
</comment>
<name>K7LT30_SOYBN</name>
<evidence type="ECO:0000256" key="6">
    <source>
        <dbReference type="SAM" id="MobiDB-lite"/>
    </source>
</evidence>
<dbReference type="PaxDb" id="3847-GLYMA12G05261.1"/>
<dbReference type="eggNOG" id="ENOG502S1D6">
    <property type="taxonomic scope" value="Eukaryota"/>
</dbReference>
<evidence type="ECO:0000313" key="10">
    <source>
        <dbReference type="Proteomes" id="UP000008827"/>
    </source>
</evidence>
<dbReference type="GO" id="GO:0005634">
    <property type="term" value="C:nucleus"/>
    <property type="evidence" value="ECO:0007669"/>
    <property type="project" value="UniProtKB-SubCell"/>
</dbReference>
<dbReference type="InterPro" id="IPR015300">
    <property type="entry name" value="DNA-bd_pseudobarrel_sf"/>
</dbReference>
<dbReference type="InterPro" id="IPR003340">
    <property type="entry name" value="B3_DNA-bd"/>
</dbReference>
<dbReference type="SMART" id="SM01019">
    <property type="entry name" value="B3"/>
    <property type="match status" value="1"/>
</dbReference>
<organism evidence="9">
    <name type="scientific">Glycine max</name>
    <name type="common">Soybean</name>
    <name type="synonym">Glycine hispida</name>
    <dbReference type="NCBI Taxonomy" id="3847"/>
    <lineage>
        <taxon>Eukaryota</taxon>
        <taxon>Viridiplantae</taxon>
        <taxon>Streptophyta</taxon>
        <taxon>Embryophyta</taxon>
        <taxon>Tracheophyta</taxon>
        <taxon>Spermatophyta</taxon>
        <taxon>Magnoliopsida</taxon>
        <taxon>eudicotyledons</taxon>
        <taxon>Gunneridae</taxon>
        <taxon>Pentapetalae</taxon>
        <taxon>rosids</taxon>
        <taxon>fabids</taxon>
        <taxon>Fabales</taxon>
        <taxon>Fabaceae</taxon>
        <taxon>Papilionoideae</taxon>
        <taxon>50 kb inversion clade</taxon>
        <taxon>NPAAA clade</taxon>
        <taxon>indigoferoid/millettioid clade</taxon>
        <taxon>Phaseoleae</taxon>
        <taxon>Glycine</taxon>
        <taxon>Glycine subgen. Soja</taxon>
    </lineage>
</organism>
<dbReference type="Proteomes" id="UP000008827">
    <property type="component" value="Chromosome 12"/>
</dbReference>
<evidence type="ECO:0000259" key="7">
    <source>
        <dbReference type="PROSITE" id="PS50863"/>
    </source>
</evidence>